<keyword evidence="7" id="KW-0067">ATP-binding</keyword>
<evidence type="ECO:0000256" key="1">
    <source>
        <dbReference type="ARBA" id="ARBA00000085"/>
    </source>
</evidence>
<keyword evidence="8" id="KW-0902">Two-component regulatory system</keyword>
<dbReference type="Proteomes" id="UP000309952">
    <property type="component" value="Chromosome"/>
</dbReference>
<feature type="domain" description="Histidine kinase" evidence="9">
    <location>
        <begin position="1"/>
        <end position="146"/>
    </location>
</feature>
<gene>
    <name evidence="10" type="primary">dctB_1</name>
    <name evidence="10" type="ORF">NCTC9239_00613</name>
</gene>
<dbReference type="SMART" id="SM00387">
    <property type="entry name" value="HATPase_c"/>
    <property type="match status" value="1"/>
</dbReference>
<dbReference type="Gene3D" id="3.30.565.10">
    <property type="entry name" value="Histidine kinase-like ATPase, C-terminal domain"/>
    <property type="match status" value="1"/>
</dbReference>
<dbReference type="PANTHER" id="PTHR43065">
    <property type="entry name" value="SENSOR HISTIDINE KINASE"/>
    <property type="match status" value="1"/>
</dbReference>
<dbReference type="InterPro" id="IPR003594">
    <property type="entry name" value="HATPase_dom"/>
</dbReference>
<accession>A0A4P1JXS7</accession>
<evidence type="ECO:0000259" key="9">
    <source>
        <dbReference type="PROSITE" id="PS50109"/>
    </source>
</evidence>
<dbReference type="SUPFAM" id="SSF55874">
    <property type="entry name" value="ATPase domain of HSP90 chaperone/DNA topoisomerase II/histidine kinase"/>
    <property type="match status" value="1"/>
</dbReference>
<protein>
    <recommendedName>
        <fullName evidence="2">histidine kinase</fullName>
        <ecNumber evidence="2">2.7.13.3</ecNumber>
    </recommendedName>
</protein>
<dbReference type="InterPro" id="IPR004358">
    <property type="entry name" value="Sig_transdc_His_kin-like_C"/>
</dbReference>
<dbReference type="PANTHER" id="PTHR43065:SF10">
    <property type="entry name" value="PEROXIDE STRESS-ACTIVATED HISTIDINE KINASE MAK3"/>
    <property type="match status" value="1"/>
</dbReference>
<evidence type="ECO:0000256" key="2">
    <source>
        <dbReference type="ARBA" id="ARBA00012438"/>
    </source>
</evidence>
<keyword evidence="5" id="KW-0547">Nucleotide-binding</keyword>
<keyword evidence="3" id="KW-0597">Phosphoprotein</keyword>
<evidence type="ECO:0000256" key="3">
    <source>
        <dbReference type="ARBA" id="ARBA00022553"/>
    </source>
</evidence>
<evidence type="ECO:0000313" key="11">
    <source>
        <dbReference type="Proteomes" id="UP000309952"/>
    </source>
</evidence>
<dbReference type="KEGG" id="bvy:NCTC9239_00613"/>
<evidence type="ECO:0000256" key="7">
    <source>
        <dbReference type="ARBA" id="ARBA00022840"/>
    </source>
</evidence>
<evidence type="ECO:0000256" key="6">
    <source>
        <dbReference type="ARBA" id="ARBA00022777"/>
    </source>
</evidence>
<dbReference type="PROSITE" id="PS50109">
    <property type="entry name" value="HIS_KIN"/>
    <property type="match status" value="1"/>
</dbReference>
<keyword evidence="4 10" id="KW-0808">Transferase</keyword>
<dbReference type="GO" id="GO:0005524">
    <property type="term" value="F:ATP binding"/>
    <property type="evidence" value="ECO:0007669"/>
    <property type="project" value="UniProtKB-KW"/>
</dbReference>
<organism evidence="10 11">
    <name type="scientific">Brevundimonas vancanneytii</name>
    <dbReference type="NCBI Taxonomy" id="1325724"/>
    <lineage>
        <taxon>Bacteria</taxon>
        <taxon>Pseudomonadati</taxon>
        <taxon>Pseudomonadota</taxon>
        <taxon>Alphaproteobacteria</taxon>
        <taxon>Caulobacterales</taxon>
        <taxon>Caulobacteraceae</taxon>
        <taxon>Brevundimonas</taxon>
    </lineage>
</organism>
<proteinExistence type="predicted"/>
<dbReference type="InterPro" id="IPR005467">
    <property type="entry name" value="His_kinase_dom"/>
</dbReference>
<sequence length="146" mass="15507">MSSVSVNEAVDGALLLLGGRLRQGGVRLIRHKAPDAVVMADRFRLEQVIVNLIQNALEALEDIPNPAVTLSVKQIGSQVELIVADNGPGLSEAIRDQLFTPFVTSKANGLGLGLVISRDIIAAFKGELNLRPSDVGAVFVITLRSV</sequence>
<dbReference type="EC" id="2.7.13.3" evidence="2"/>
<dbReference type="GO" id="GO:0004673">
    <property type="term" value="F:protein histidine kinase activity"/>
    <property type="evidence" value="ECO:0007669"/>
    <property type="project" value="UniProtKB-EC"/>
</dbReference>
<evidence type="ECO:0000256" key="8">
    <source>
        <dbReference type="ARBA" id="ARBA00023012"/>
    </source>
</evidence>
<dbReference type="Pfam" id="PF02518">
    <property type="entry name" value="HATPase_c"/>
    <property type="match status" value="1"/>
</dbReference>
<keyword evidence="11" id="KW-1185">Reference proteome</keyword>
<dbReference type="RefSeq" id="WP_252969988.1">
    <property type="nucleotide sequence ID" value="NZ_LR588407.1"/>
</dbReference>
<evidence type="ECO:0000313" key="10">
    <source>
        <dbReference type="EMBL" id="VTO12143.1"/>
    </source>
</evidence>
<dbReference type="GO" id="GO:0000160">
    <property type="term" value="P:phosphorelay signal transduction system"/>
    <property type="evidence" value="ECO:0007669"/>
    <property type="project" value="UniProtKB-KW"/>
</dbReference>
<keyword evidence="6" id="KW-0418">Kinase</keyword>
<dbReference type="PRINTS" id="PR00344">
    <property type="entry name" value="BCTRLSENSOR"/>
</dbReference>
<reference evidence="10 11" key="1">
    <citation type="submission" date="2019-04" db="EMBL/GenBank/DDBJ databases">
        <authorList>
            <consortium name="Pathogen Informatics"/>
        </authorList>
    </citation>
    <scope>NUCLEOTIDE SEQUENCE [LARGE SCALE GENOMIC DNA]</scope>
    <source>
        <strain evidence="10 11">NCTC9239</strain>
    </source>
</reference>
<dbReference type="EMBL" id="LR588407">
    <property type="protein sequence ID" value="VTO12143.1"/>
    <property type="molecule type" value="Genomic_DNA"/>
</dbReference>
<evidence type="ECO:0000256" key="4">
    <source>
        <dbReference type="ARBA" id="ARBA00022679"/>
    </source>
</evidence>
<name>A0A4P1JXS7_9CAUL</name>
<comment type="catalytic activity">
    <reaction evidence="1">
        <text>ATP + protein L-histidine = ADP + protein N-phospho-L-histidine.</text>
        <dbReference type="EC" id="2.7.13.3"/>
    </reaction>
</comment>
<dbReference type="InterPro" id="IPR036890">
    <property type="entry name" value="HATPase_C_sf"/>
</dbReference>
<dbReference type="AlphaFoldDB" id="A0A4P1JXS7"/>
<evidence type="ECO:0000256" key="5">
    <source>
        <dbReference type="ARBA" id="ARBA00022741"/>
    </source>
</evidence>